<reference evidence="2 3" key="1">
    <citation type="journal article" date="2011" name="PLoS Pathog.">
        <title>Dynamic evolution of pathogenicity revealed by sequencing and comparative genomics of 19 Pseudomonas syringae isolates.</title>
        <authorList>
            <person name="Baltrus D.A."/>
            <person name="Nishimura M.T."/>
            <person name="Romanchuk A."/>
            <person name="Chang J.H."/>
            <person name="Mukhtar M.S."/>
            <person name="Cherkis K."/>
            <person name="Roach J."/>
            <person name="Grant S.R."/>
            <person name="Jones C.D."/>
            <person name="Dangl J.L."/>
        </authorList>
    </citation>
    <scope>NUCLEOTIDE SEQUENCE [LARGE SCALE GENOMIC DNA]</scope>
    <source>
        <strain evidence="2 3">ES4326</strain>
    </source>
</reference>
<organism evidence="2 3">
    <name type="scientific">Pseudomonas syringae pv. maculicola str. ES4326</name>
    <dbReference type="NCBI Taxonomy" id="629265"/>
    <lineage>
        <taxon>Bacteria</taxon>
        <taxon>Pseudomonadati</taxon>
        <taxon>Pseudomonadota</taxon>
        <taxon>Gammaproteobacteria</taxon>
        <taxon>Pseudomonadales</taxon>
        <taxon>Pseudomonadaceae</taxon>
        <taxon>Pseudomonas</taxon>
    </lineage>
</organism>
<dbReference type="EMBL" id="CP047261">
    <property type="protein sequence ID" value="QHF00492.1"/>
    <property type="molecule type" value="Genomic_DNA"/>
</dbReference>
<keyword evidence="1" id="KW-0812">Transmembrane</keyword>
<accession>A0A8T8CAF3</accession>
<dbReference type="Proteomes" id="UP000003811">
    <property type="component" value="Plasmid pPma4326F"/>
</dbReference>
<evidence type="ECO:0000313" key="2">
    <source>
        <dbReference type="EMBL" id="QHF00492.1"/>
    </source>
</evidence>
<geneLocation type="plasmid" evidence="2 3">
    <name>pPma4326F</name>
</geneLocation>
<evidence type="ECO:0000313" key="3">
    <source>
        <dbReference type="Proteomes" id="UP000003811"/>
    </source>
</evidence>
<keyword evidence="1" id="KW-1133">Transmembrane helix</keyword>
<feature type="transmembrane region" description="Helical" evidence="1">
    <location>
        <begin position="12"/>
        <end position="30"/>
    </location>
</feature>
<gene>
    <name evidence="2" type="ORF">PMA4326_028665</name>
</gene>
<keyword evidence="2" id="KW-0614">Plasmid</keyword>
<feature type="transmembrane region" description="Helical" evidence="1">
    <location>
        <begin position="36"/>
        <end position="57"/>
    </location>
</feature>
<proteinExistence type="predicted"/>
<protein>
    <submittedName>
        <fullName evidence="2">Uncharacterized protein</fullName>
    </submittedName>
</protein>
<keyword evidence="1" id="KW-0472">Membrane</keyword>
<dbReference type="AlphaFoldDB" id="A0A8T8CAF3"/>
<sequence>MIEEMKNLTRVLVLAPLFFISWCVFSYLVFGSVPDGNVRTAIMVTVLSIAFGALFAWMKRKALNNRVFLHIKPNTIEVVSAEVFRGEFSSATRFLVSTEEFQKTLRAVAVRKSHVQGRFMFAKESAFVRIWPGVIGITELELDALTHALSEEFIESEVEIVPTDVVDSARDTAIKA</sequence>
<name>A0A8T8CAF3_PSEYM</name>
<dbReference type="RefSeq" id="WP_007250775.1">
    <property type="nucleotide sequence ID" value="NZ_CP047261.1"/>
</dbReference>
<evidence type="ECO:0000256" key="1">
    <source>
        <dbReference type="SAM" id="Phobius"/>
    </source>
</evidence>